<organism evidence="8 9">
    <name type="scientific">Spongiactinospora rosea</name>
    <dbReference type="NCBI Taxonomy" id="2248750"/>
    <lineage>
        <taxon>Bacteria</taxon>
        <taxon>Bacillati</taxon>
        <taxon>Actinomycetota</taxon>
        <taxon>Actinomycetes</taxon>
        <taxon>Streptosporangiales</taxon>
        <taxon>Streptosporangiaceae</taxon>
        <taxon>Spongiactinospora</taxon>
    </lineage>
</organism>
<evidence type="ECO:0000256" key="5">
    <source>
        <dbReference type="ARBA" id="ARBA00023163"/>
    </source>
</evidence>
<dbReference type="RefSeq" id="WP_113984628.1">
    <property type="nucleotide sequence ID" value="NZ_QMEY01000019.1"/>
</dbReference>
<dbReference type="Gene3D" id="3.30.300.20">
    <property type="match status" value="2"/>
</dbReference>
<evidence type="ECO:0000259" key="6">
    <source>
        <dbReference type="Pfam" id="PF13184"/>
    </source>
</evidence>
<dbReference type="GO" id="GO:0031564">
    <property type="term" value="P:transcription antitermination"/>
    <property type="evidence" value="ECO:0007669"/>
    <property type="project" value="InterPro"/>
</dbReference>
<dbReference type="InterPro" id="IPR015946">
    <property type="entry name" value="KH_dom-like_a/b"/>
</dbReference>
<proteinExistence type="predicted"/>
<dbReference type="SUPFAM" id="SSF54814">
    <property type="entry name" value="Prokaryotic type KH domain (KH-domain type II)"/>
    <property type="match status" value="2"/>
</dbReference>
<evidence type="ECO:0000256" key="3">
    <source>
        <dbReference type="ARBA" id="ARBA00022884"/>
    </source>
</evidence>
<dbReference type="InterPro" id="IPR009019">
    <property type="entry name" value="KH_sf_prok-type"/>
</dbReference>
<dbReference type="GO" id="GO:0005829">
    <property type="term" value="C:cytosol"/>
    <property type="evidence" value="ECO:0007669"/>
    <property type="project" value="TreeGrafter"/>
</dbReference>
<dbReference type="PANTHER" id="PTHR22648">
    <property type="entry name" value="TRANSCRIPTION TERMINATION FACTOR NUSA"/>
    <property type="match status" value="1"/>
</dbReference>
<evidence type="ECO:0000256" key="2">
    <source>
        <dbReference type="ARBA" id="ARBA00022490"/>
    </source>
</evidence>
<dbReference type="OrthoDB" id="3462716at2"/>
<name>A0A366LQ36_9ACTN</name>
<dbReference type="PANTHER" id="PTHR22648:SF0">
    <property type="entry name" value="TRANSCRIPTION TERMINATION_ANTITERMINATION PROTEIN NUSA"/>
    <property type="match status" value="1"/>
</dbReference>
<dbReference type="GO" id="GO:0003723">
    <property type="term" value="F:RNA binding"/>
    <property type="evidence" value="ECO:0007669"/>
    <property type="project" value="UniProtKB-KW"/>
</dbReference>
<evidence type="ECO:0000313" key="9">
    <source>
        <dbReference type="Proteomes" id="UP000253303"/>
    </source>
</evidence>
<keyword evidence="3" id="KW-0694">RNA-binding</keyword>
<keyword evidence="5" id="KW-0804">Transcription</keyword>
<keyword evidence="1" id="KW-0806">Transcription termination</keyword>
<dbReference type="EMBL" id="QMEY01000019">
    <property type="protein sequence ID" value="RBQ16006.1"/>
    <property type="molecule type" value="Genomic_DNA"/>
</dbReference>
<keyword evidence="4" id="KW-0805">Transcription regulation</keyword>
<protein>
    <submittedName>
        <fullName evidence="8">Uncharacterized protein</fullName>
    </submittedName>
</protein>
<evidence type="ECO:0000259" key="7">
    <source>
        <dbReference type="Pfam" id="PF26594"/>
    </source>
</evidence>
<feature type="domain" description="NusA-like second KH" evidence="7">
    <location>
        <begin position="510"/>
        <end position="566"/>
    </location>
</feature>
<dbReference type="GO" id="GO:0006353">
    <property type="term" value="P:DNA-templated transcription termination"/>
    <property type="evidence" value="ECO:0007669"/>
    <property type="project" value="UniProtKB-KW"/>
</dbReference>
<dbReference type="Pfam" id="PF13184">
    <property type="entry name" value="KH_NusA_1st"/>
    <property type="match status" value="1"/>
</dbReference>
<comment type="caution">
    <text evidence="8">The sequence shown here is derived from an EMBL/GenBank/DDBJ whole genome shotgun (WGS) entry which is preliminary data.</text>
</comment>
<sequence length="586" mass="62812">MATLVSQVVVTEPMGAMSSDPIIVRLPAGPEDHVAALLGAWTGQGLAVSDRRSAMRFEAGDAPDALVYYMVLYGLTNRWVDVHVDGVPVDFQRIYEESRALPDAGRRAEHLMWAQAGGEDPPEGLPHAVLEPGGVPSPQAVSLIRYSARLRMVPPAPTGAAFACLARVAGIRHVGRERFPFLSTGREPEPVARNSPGQGIDVYEVVRVAARHRRSRESHEYEIVPAADPARYRRPAEANATPIEAVLTRLGSAATDDPVVWTCPEAGHDPTLPALLRIRRNRARCLSCHADSLPPAGLVARALDITPDEAAALILELDCVIDRPAPGYRRPELVTPPRPGTLVTAYVTGGRPDRFECVIYDAGIGHPREAVIWRPDTANLPPGVAGVELLPGDGVTALVTEFHQGTPGRAGSCRLSITEPELAVRALATQVPEVIDGAIVVKDVARKPGSRTKLAVAPTVPRLDAVGACLGAGENPYRLAAAHKLLNRHKIRRPAHTWEKLEIIMYSSDPRTYLMNAMRPAEVVDARIENGNAVVAVPPAQYRGGIGDGGLNAELAGKLIGLFVEVVPAGTDLDAHLGAFVRPRPF</sequence>
<dbReference type="InterPro" id="IPR025249">
    <property type="entry name" value="TF_NusA_KH_1st"/>
</dbReference>
<dbReference type="Pfam" id="PF26594">
    <property type="entry name" value="KH_NusA_2nd"/>
    <property type="match status" value="1"/>
</dbReference>
<dbReference type="InterPro" id="IPR058582">
    <property type="entry name" value="KH_NusA_2nd"/>
</dbReference>
<keyword evidence="2" id="KW-0963">Cytoplasm</keyword>
<dbReference type="InterPro" id="IPR030842">
    <property type="entry name" value="TF_NusA_bacterial"/>
</dbReference>
<feature type="domain" description="Transcription factor NusA first KH" evidence="6">
    <location>
        <begin position="418"/>
        <end position="472"/>
    </location>
</feature>
<gene>
    <name evidence="8" type="ORF">DP939_32335</name>
</gene>
<reference evidence="8 9" key="1">
    <citation type="submission" date="2018-06" db="EMBL/GenBank/DDBJ databases">
        <title>Sphaerisporangium craniellae sp. nov., isolated from a marine sponge in the South China Sea.</title>
        <authorList>
            <person name="Li L."/>
        </authorList>
    </citation>
    <scope>NUCLEOTIDE SEQUENCE [LARGE SCALE GENOMIC DNA]</scope>
    <source>
        <strain evidence="8 9">LHW63015</strain>
    </source>
</reference>
<accession>A0A366LQ36</accession>
<keyword evidence="9" id="KW-1185">Reference proteome</keyword>
<evidence type="ECO:0000313" key="8">
    <source>
        <dbReference type="EMBL" id="RBQ16006.1"/>
    </source>
</evidence>
<evidence type="ECO:0000256" key="1">
    <source>
        <dbReference type="ARBA" id="ARBA00022472"/>
    </source>
</evidence>
<dbReference type="AlphaFoldDB" id="A0A366LQ36"/>
<evidence type="ECO:0000256" key="4">
    <source>
        <dbReference type="ARBA" id="ARBA00023015"/>
    </source>
</evidence>
<dbReference type="Proteomes" id="UP000253303">
    <property type="component" value="Unassembled WGS sequence"/>
</dbReference>